<reference evidence="2" key="1">
    <citation type="submission" date="2017-03" db="EMBL/GenBank/DDBJ databases">
        <title>Genomes of endolithic fungi from Antarctica.</title>
        <authorList>
            <person name="Coleine C."/>
            <person name="Masonjones S."/>
            <person name="Stajich J.E."/>
        </authorList>
    </citation>
    <scope>NUCLEOTIDE SEQUENCE [LARGE SCALE GENOMIC DNA]</scope>
    <source>
        <strain evidence="2">CCFEE 5527</strain>
    </source>
</reference>
<sequence>MDMDTSKGAQTRIKRSAAGEYDHRHYLDSFLSGSADAPLPWAMSSAVAVAVSEDDFLDTAGLEASWGFDFTPANTTVTTAHAIQLWSDIAVDDLDMPAMTIFDVSGLETSEGAATFVPGSEPVEAPRTSNTGSHLFDRFACPLGLHGAHRMCNWACNNAVTLRMPAMHCSVYEPVAKPGRYVPKHATPPGPSDSALPRLCAHYASLRREYTSIRMAQSLEAQDSMLFRLPAELRNEIYDLVIHSALAHDATITGMTEPRHLRLPHAMATLPAKATNTQIPSACKPVPALLLTCKLIRKEAIELSTTAVDSELKRSVADLGVFWTDLGDLSKEARAKRWSVQKREDAKSWNSLQAAAIGRWCEVLRELKKSGEAALETANYEW</sequence>
<dbReference type="EMBL" id="NAJO01000042">
    <property type="protein sequence ID" value="OQN99077.1"/>
    <property type="molecule type" value="Genomic_DNA"/>
</dbReference>
<proteinExistence type="predicted"/>
<evidence type="ECO:0000313" key="2">
    <source>
        <dbReference type="Proteomes" id="UP000192596"/>
    </source>
</evidence>
<dbReference type="OrthoDB" id="5413827at2759"/>
<name>A0A1V8SJ58_9PEZI</name>
<gene>
    <name evidence="1" type="ORF">B0A48_14938</name>
</gene>
<accession>A0A1V8SJ58</accession>
<protein>
    <submittedName>
        <fullName evidence="1">Uncharacterized protein</fullName>
    </submittedName>
</protein>
<dbReference type="AlphaFoldDB" id="A0A1V8SJ58"/>
<keyword evidence="2" id="KW-1185">Reference proteome</keyword>
<evidence type="ECO:0000313" key="1">
    <source>
        <dbReference type="EMBL" id="OQN99077.1"/>
    </source>
</evidence>
<comment type="caution">
    <text evidence="1">The sequence shown here is derived from an EMBL/GenBank/DDBJ whole genome shotgun (WGS) entry which is preliminary data.</text>
</comment>
<organism evidence="1 2">
    <name type="scientific">Cryoendolithus antarcticus</name>
    <dbReference type="NCBI Taxonomy" id="1507870"/>
    <lineage>
        <taxon>Eukaryota</taxon>
        <taxon>Fungi</taxon>
        <taxon>Dikarya</taxon>
        <taxon>Ascomycota</taxon>
        <taxon>Pezizomycotina</taxon>
        <taxon>Dothideomycetes</taxon>
        <taxon>Dothideomycetidae</taxon>
        <taxon>Cladosporiales</taxon>
        <taxon>Cladosporiaceae</taxon>
        <taxon>Cryoendolithus</taxon>
    </lineage>
</organism>
<dbReference type="InParanoid" id="A0A1V8SJ58"/>
<dbReference type="Proteomes" id="UP000192596">
    <property type="component" value="Unassembled WGS sequence"/>
</dbReference>